<reference evidence="2 3" key="1">
    <citation type="submission" date="2017-08" db="EMBL/GenBank/DDBJ databases">
        <title>Genome sequence of Streptomyces albireticuli NRRL B-1670.</title>
        <authorList>
            <person name="Graham D.E."/>
            <person name="Mahan K.M."/>
            <person name="Klingeman D.M."/>
            <person name="Hettich R.L."/>
            <person name="Parry R.J."/>
            <person name="Spain J.C."/>
        </authorList>
    </citation>
    <scope>NUCLEOTIDE SEQUENCE [LARGE SCALE GENOMIC DNA]</scope>
    <source>
        <strain evidence="2 3">NRRL B-1670</strain>
    </source>
</reference>
<proteinExistence type="predicted"/>
<organism evidence="2 3">
    <name type="scientific">Streptomyces albireticuli</name>
    <dbReference type="NCBI Taxonomy" id="1940"/>
    <lineage>
        <taxon>Bacteria</taxon>
        <taxon>Bacillati</taxon>
        <taxon>Actinomycetota</taxon>
        <taxon>Actinomycetes</taxon>
        <taxon>Kitasatosporales</taxon>
        <taxon>Streptomycetaceae</taxon>
        <taxon>Streptomyces</taxon>
    </lineage>
</organism>
<name>A0A2A2D326_9ACTN</name>
<dbReference type="AlphaFoldDB" id="A0A2A2D326"/>
<protein>
    <submittedName>
        <fullName evidence="2">Uncharacterized protein</fullName>
    </submittedName>
</protein>
<gene>
    <name evidence="2" type="ORF">CK936_26795</name>
</gene>
<sequence length="67" mass="6682">MLTGGEAADPRAFAQVGAACPDLALGARFRLADTAAGLSDRSARPSAWGRAGAPDDSPRDRGGADLG</sequence>
<accession>A0A2A2D326</accession>
<keyword evidence="3" id="KW-1185">Reference proteome</keyword>
<dbReference type="EMBL" id="NSJV01000518">
    <property type="protein sequence ID" value="PAU45934.1"/>
    <property type="molecule type" value="Genomic_DNA"/>
</dbReference>
<evidence type="ECO:0000256" key="1">
    <source>
        <dbReference type="SAM" id="MobiDB-lite"/>
    </source>
</evidence>
<evidence type="ECO:0000313" key="2">
    <source>
        <dbReference type="EMBL" id="PAU45934.1"/>
    </source>
</evidence>
<comment type="caution">
    <text evidence="2">The sequence shown here is derived from an EMBL/GenBank/DDBJ whole genome shotgun (WGS) entry which is preliminary data.</text>
</comment>
<evidence type="ECO:0000313" key="3">
    <source>
        <dbReference type="Proteomes" id="UP000218944"/>
    </source>
</evidence>
<feature type="region of interest" description="Disordered" evidence="1">
    <location>
        <begin position="37"/>
        <end position="67"/>
    </location>
</feature>
<feature type="compositionally biased region" description="Basic and acidic residues" evidence="1">
    <location>
        <begin position="56"/>
        <end position="67"/>
    </location>
</feature>
<dbReference type="Proteomes" id="UP000218944">
    <property type="component" value="Unassembled WGS sequence"/>
</dbReference>